<dbReference type="SMART" id="SM00326">
    <property type="entry name" value="SH3"/>
    <property type="match status" value="1"/>
</dbReference>
<feature type="compositionally biased region" description="Acidic residues" evidence="3">
    <location>
        <begin position="705"/>
        <end position="721"/>
    </location>
</feature>
<organism evidence="5 6">
    <name type="scientific">Cryptococcus neoformans Tu259-1</name>
    <dbReference type="NCBI Taxonomy" id="1230072"/>
    <lineage>
        <taxon>Eukaryota</taxon>
        <taxon>Fungi</taxon>
        <taxon>Dikarya</taxon>
        <taxon>Basidiomycota</taxon>
        <taxon>Agaricomycotina</taxon>
        <taxon>Tremellomycetes</taxon>
        <taxon>Tremellales</taxon>
        <taxon>Cryptococcaceae</taxon>
        <taxon>Cryptococcus</taxon>
        <taxon>Cryptococcus neoformans species complex</taxon>
    </lineage>
</organism>
<gene>
    <name evidence="5" type="ORF">C361_03193</name>
</gene>
<evidence type="ECO:0000256" key="1">
    <source>
        <dbReference type="ARBA" id="ARBA00022443"/>
    </source>
</evidence>
<feature type="compositionally biased region" description="Basic and acidic residues" evidence="3">
    <location>
        <begin position="854"/>
        <end position="879"/>
    </location>
</feature>
<dbReference type="Pfam" id="PF25459">
    <property type="entry name" value="AIM3_BBC1_C"/>
    <property type="match status" value="1"/>
</dbReference>
<feature type="compositionally biased region" description="Basic and acidic residues" evidence="3">
    <location>
        <begin position="105"/>
        <end position="116"/>
    </location>
</feature>
<feature type="compositionally biased region" description="Low complexity" evidence="3">
    <location>
        <begin position="1122"/>
        <end position="1133"/>
    </location>
</feature>
<feature type="compositionally biased region" description="Polar residues" evidence="3">
    <location>
        <begin position="76"/>
        <end position="91"/>
    </location>
</feature>
<name>A0A854QBQ0_CRYNE</name>
<feature type="domain" description="SH3" evidence="4">
    <location>
        <begin position="2"/>
        <end position="65"/>
    </location>
</feature>
<dbReference type="InterPro" id="IPR057402">
    <property type="entry name" value="AIM3_BBC1_C"/>
</dbReference>
<dbReference type="InterPro" id="IPR036028">
    <property type="entry name" value="SH3-like_dom_sf"/>
</dbReference>
<feature type="compositionally biased region" description="Polar residues" evidence="3">
    <location>
        <begin position="760"/>
        <end position="771"/>
    </location>
</feature>
<feature type="compositionally biased region" description="Basic and acidic residues" evidence="3">
    <location>
        <begin position="141"/>
        <end position="157"/>
    </location>
</feature>
<evidence type="ECO:0000259" key="4">
    <source>
        <dbReference type="PROSITE" id="PS50002"/>
    </source>
</evidence>
<feature type="compositionally biased region" description="Pro residues" evidence="3">
    <location>
        <begin position="1112"/>
        <end position="1121"/>
    </location>
</feature>
<feature type="compositionally biased region" description="Polar residues" evidence="3">
    <location>
        <begin position="464"/>
        <end position="474"/>
    </location>
</feature>
<dbReference type="OrthoDB" id="207120at2759"/>
<dbReference type="InterPro" id="IPR001452">
    <property type="entry name" value="SH3_domain"/>
</dbReference>
<dbReference type="EMBL" id="AMKT01000040">
    <property type="protein sequence ID" value="OXG22528.1"/>
    <property type="molecule type" value="Genomic_DNA"/>
</dbReference>
<evidence type="ECO:0000256" key="2">
    <source>
        <dbReference type="PROSITE-ProRule" id="PRU00192"/>
    </source>
</evidence>
<keyword evidence="1 2" id="KW-0728">SH3 domain</keyword>
<evidence type="ECO:0000313" key="6">
    <source>
        <dbReference type="Proteomes" id="UP000199727"/>
    </source>
</evidence>
<dbReference type="Pfam" id="PF07653">
    <property type="entry name" value="SH3_2"/>
    <property type="match status" value="1"/>
</dbReference>
<sequence>MSYPYLARTTLKYKSPHATDLSFAKGDTIRVTGQSPEDEDWLVGETLDGSHAGGFPKDFVEAIDEGTAEPTENESKTAGNTAQQLQPVTQDSSKESEPPNVLSETDPKAGEVRSELDTGSSEAQAPPQAPAPAPISASQSESHDDDAPRPQSMKDRLAFFTAAQNKPAPPPPVRPKPAAGGLTWSQRQKLRQEQEAKEKEGTAAASPVTSTPIAPSATLVPETKPSDNTESKEEQGAAMSAADALTSISKGGSLKERMAALQGVGAFGGAEKKPPPPPPTGKVWKRPAVQEKEPEPQGETEAEKPSSSDTGLAHEPLSSSDEPREVESISKDDDVAKEEETEEEQEKARRAAIAARMAKLGARGPMGMMPPAKPVKKPTRETTTTAEDKSSSTSAAAFPSEAGPGGDTGQIAEAPSIDSKPSATSSKPESVSSPADAPATAPPKSIPIPAMPRRTIGPRRRTHTSSANPSSDDVSTPPAETHPVPLPPAESSVSQDVAAPADAEAEPHDRLETINSEGHPVPPKQMMVYDEEAPLQKTEEQIRQEQEAEERGRGIGGLEGAEAAGIAVGETDEARGELVGRQDEPQASQDDMASVDEQPPTGGNREDVMSFATGEGLQASESTPAHAAAEDDITGGKVDPVDTVPLHPPADEGLSSEEDDAPPPPPRRGTMTMEGMPLDELEKKHLQDAGEEPPIESPISSPETHEEEAEAEEEEEEEEEGAPLPSPRRSLDRPGGSYPLPPVRSSVSAHDAAPDVPPENLTSLATESSPTEARAQASRSPSPPLGATHPRDEDLEEGTSEKLDQEGSEMGSEGGDVGGEEVPRVPPPPSRIRKATSPVELREEEESPTSPVSADRETPHRPDVPVEETREPSGTRAVEETAAVPQGDEEDAARRSGIAARMAKLGGIKFGIPPPHPIKTHSVDTATATADPDSVPNRSENLSPVEKEPPAPAAVVSAEPEQPERGEGEVASSEEEETPEQEAARRRATLARLRAGGALGFGMFNQPTQMEPEEVEEKEEEAAGEEGRASALEERGPPPLPLGRPGQGIPLSTNEDVGAKEEQQEQEQVEVQDDEAEDEAQVEDVAPPPPPARPVINTMYGEGDARASSQIVPPPARPAVAPPGSAAVPFSPVDPSGMSRSPTEREEGDDTFGTDAPAPAPAPPLQQRDYIVGEENEEGNPPPPPPPRTGGHRMSVHGEPERGASMSEAAPASQLRMSPEPFSAGGFVAAPSSQTMNPKEQSRDSEDVPVSLGRHGSVRQGTRPGYDQLKEASATYGQGLAKVARGIFAQGKKGFYGDGSPLGFVSVVMDNARVSRPSEDTWGQVIFEQEAGSILKRYDEPRPGDIAAFYDAKLKGKKGLHTYTQHVGSVEEPLVGVVSEFEDRKHKVRVLQVERGVPDEVSYRCEDLKSGKVVVFRAGI</sequence>
<protein>
    <submittedName>
        <fullName evidence="5">Myosin I binding protein</fullName>
    </submittedName>
</protein>
<feature type="compositionally biased region" description="Acidic residues" evidence="3">
    <location>
        <begin position="335"/>
        <end position="345"/>
    </location>
</feature>
<comment type="caution">
    <text evidence="5">The sequence shown here is derived from an EMBL/GenBank/DDBJ whole genome shotgun (WGS) entry which is preliminary data.</text>
</comment>
<dbReference type="PROSITE" id="PS50002">
    <property type="entry name" value="SH3"/>
    <property type="match status" value="1"/>
</dbReference>
<dbReference type="Proteomes" id="UP000199727">
    <property type="component" value="Unassembled WGS sequence"/>
</dbReference>
<feature type="compositionally biased region" description="Basic and acidic residues" evidence="3">
    <location>
        <begin position="288"/>
        <end position="306"/>
    </location>
</feature>
<feature type="compositionally biased region" description="Acidic residues" evidence="3">
    <location>
        <begin position="1064"/>
        <end position="1082"/>
    </location>
</feature>
<feature type="compositionally biased region" description="Basic and acidic residues" evidence="3">
    <location>
        <begin position="572"/>
        <end position="584"/>
    </location>
</feature>
<feature type="compositionally biased region" description="Low complexity" evidence="3">
    <location>
        <begin position="430"/>
        <end position="439"/>
    </location>
</feature>
<feature type="compositionally biased region" description="Basic and acidic residues" evidence="3">
    <location>
        <begin position="224"/>
        <end position="235"/>
    </location>
</feature>
<feature type="compositionally biased region" description="Basic and acidic residues" evidence="3">
    <location>
        <begin position="190"/>
        <end position="201"/>
    </location>
</feature>
<accession>A0A854QBQ0</accession>
<feature type="compositionally biased region" description="Basic and acidic residues" evidence="3">
    <location>
        <begin position="537"/>
        <end position="553"/>
    </location>
</feature>
<feature type="compositionally biased region" description="Pro residues" evidence="3">
    <location>
        <begin position="440"/>
        <end position="450"/>
    </location>
</feature>
<feature type="compositionally biased region" description="Polar residues" evidence="3">
    <location>
        <begin position="381"/>
        <end position="395"/>
    </location>
</feature>
<evidence type="ECO:0000313" key="5">
    <source>
        <dbReference type="EMBL" id="OXG22528.1"/>
    </source>
</evidence>
<feature type="compositionally biased region" description="Acidic residues" evidence="3">
    <location>
        <begin position="1011"/>
        <end position="1024"/>
    </location>
</feature>
<evidence type="ECO:0000256" key="3">
    <source>
        <dbReference type="SAM" id="MobiDB-lite"/>
    </source>
</evidence>
<feature type="compositionally biased region" description="Basic and acidic residues" evidence="3">
    <location>
        <begin position="321"/>
        <end position="334"/>
    </location>
</feature>
<feature type="region of interest" description="Disordered" evidence="3">
    <location>
        <begin position="1229"/>
        <end position="1264"/>
    </location>
</feature>
<feature type="compositionally biased region" description="Low complexity" evidence="3">
    <location>
        <begin position="560"/>
        <end position="569"/>
    </location>
</feature>
<feature type="compositionally biased region" description="Basic and acidic residues" evidence="3">
    <location>
        <begin position="1025"/>
        <end position="1036"/>
    </location>
</feature>
<feature type="region of interest" description="Disordered" evidence="3">
    <location>
        <begin position="265"/>
        <end position="1213"/>
    </location>
</feature>
<dbReference type="Gene3D" id="2.30.30.40">
    <property type="entry name" value="SH3 Domains"/>
    <property type="match status" value="1"/>
</dbReference>
<feature type="compositionally biased region" description="Polar residues" evidence="3">
    <location>
        <begin position="419"/>
        <end position="429"/>
    </location>
</feature>
<reference evidence="5 6" key="1">
    <citation type="submission" date="2017-06" db="EMBL/GenBank/DDBJ databases">
        <title>Global population genomics of the pathogenic fungus Cryptococcus neoformans var. grubii.</title>
        <authorList>
            <person name="Cuomo C."/>
            <person name="Litvintseva A."/>
            <person name="Chen Y."/>
            <person name="Young S."/>
            <person name="Zeng Q."/>
            <person name="Chapman S."/>
            <person name="Gujja S."/>
            <person name="Saif S."/>
            <person name="Birren B."/>
        </authorList>
    </citation>
    <scope>NUCLEOTIDE SEQUENCE [LARGE SCALE GENOMIC DNA]</scope>
    <source>
        <strain evidence="5 6">Tu259-1</strain>
    </source>
</reference>
<feature type="region of interest" description="Disordered" evidence="3">
    <location>
        <begin position="29"/>
        <end position="244"/>
    </location>
</feature>
<dbReference type="SUPFAM" id="SSF50044">
    <property type="entry name" value="SH3-domain"/>
    <property type="match status" value="1"/>
</dbReference>
<proteinExistence type="predicted"/>